<dbReference type="PROSITE" id="PS51257">
    <property type="entry name" value="PROKAR_LIPOPROTEIN"/>
    <property type="match status" value="1"/>
</dbReference>
<comment type="caution">
    <text evidence="1">The sequence shown here is derived from an EMBL/GenBank/DDBJ whole genome shotgun (WGS) entry which is preliminary data.</text>
</comment>
<dbReference type="Proteomes" id="UP000054092">
    <property type="component" value="Unassembled WGS sequence"/>
</dbReference>
<sequence>MRKFLIFTGMISLLLVFFSSCVRPIDSEYDSIDLGNFNTGLEINYSMQNDEGFYESSVHINKFTVIGKLIYRVENDVDSGASLYLKYEMFDSWRIKETRAATALNNQSFPSKNGFIDPDGLPNIFQFDPALSQTEEIVIPLGILSEDVRGIYFAIVGYFERSSGSKTIEGYSFGPCVYFVPVRTDPNIEVRPLIKVDVEGEVDLSRVTDYDWEITKEASPEVISNLKQGDSASVEYTLTATRLTPAVTDTYSLTGIATVTNEGSLQADQLGLKVFLLGKNGGNWVEMDSKTLIETSSNTAVAAS</sequence>
<protein>
    <submittedName>
        <fullName evidence="1">Uncharacterized protein</fullName>
    </submittedName>
</protein>
<feature type="non-terminal residue" evidence="1">
    <location>
        <position position="304"/>
    </location>
</feature>
<evidence type="ECO:0000313" key="1">
    <source>
        <dbReference type="EMBL" id="KUK79400.1"/>
    </source>
</evidence>
<dbReference type="EMBL" id="LGGP01000265">
    <property type="protein sequence ID" value="KUK79400.1"/>
    <property type="molecule type" value="Genomic_DNA"/>
</dbReference>
<accession>A0A101HM74</accession>
<evidence type="ECO:0000313" key="2">
    <source>
        <dbReference type="Proteomes" id="UP000054092"/>
    </source>
</evidence>
<organism evidence="1 2">
    <name type="scientific">Mesotoga prima</name>
    <dbReference type="NCBI Taxonomy" id="1184387"/>
    <lineage>
        <taxon>Bacteria</taxon>
        <taxon>Thermotogati</taxon>
        <taxon>Thermotogota</taxon>
        <taxon>Thermotogae</taxon>
        <taxon>Kosmotogales</taxon>
        <taxon>Kosmotogaceae</taxon>
        <taxon>Mesotoga</taxon>
    </lineage>
</organism>
<gene>
    <name evidence="1" type="ORF">XD94_1389</name>
</gene>
<dbReference type="AlphaFoldDB" id="A0A101HM74"/>
<name>A0A101HM74_9BACT</name>
<reference evidence="2" key="1">
    <citation type="journal article" date="2015" name="MBio">
        <title>Genome-Resolved Metagenomic Analysis Reveals Roles for Candidate Phyla and Other Microbial Community Members in Biogeochemical Transformations in Oil Reservoirs.</title>
        <authorList>
            <person name="Hu P."/>
            <person name="Tom L."/>
            <person name="Singh A."/>
            <person name="Thomas B.C."/>
            <person name="Baker B.J."/>
            <person name="Piceno Y.M."/>
            <person name="Andersen G.L."/>
            <person name="Banfield J.F."/>
        </authorList>
    </citation>
    <scope>NUCLEOTIDE SEQUENCE [LARGE SCALE GENOMIC DNA]</scope>
</reference>
<proteinExistence type="predicted"/>